<keyword evidence="1" id="KW-1133">Transmembrane helix</keyword>
<dbReference type="AlphaFoldDB" id="A0AAV0AMM6"/>
<gene>
    <name evidence="2" type="ORF">PPACK8108_LOCUS4855</name>
</gene>
<proteinExistence type="predicted"/>
<protein>
    <submittedName>
        <fullName evidence="2">Expressed protein</fullName>
    </submittedName>
</protein>
<feature type="transmembrane region" description="Helical" evidence="1">
    <location>
        <begin position="6"/>
        <end position="25"/>
    </location>
</feature>
<dbReference type="Proteomes" id="UP001153365">
    <property type="component" value="Unassembled WGS sequence"/>
</dbReference>
<keyword evidence="3" id="KW-1185">Reference proteome</keyword>
<sequence length="301" mass="33971">MSSSAIWFFGFISLSISAFATMKAARRRRAYKEKISTINQGPRPLILPWLVSENNSLDSVVFNRNDVFGSPFIVTVKAGEIQNDPPLPQYYNQANPPTSYFYSNSRDSLPPYFDYHLPALAEPSYQKKATLESEFRKLKPLSEIPSLPGAKKRNSRLSSNFDCYNDKQEEPELQYYDSRIIESFHVPLKMAEVTPKKIDLEENDSSFSSSRSSWRTAERKDSVASCSYRDSMSSISTSVSSFSKDSLDFNGDQEESFANLGIVLGTGSRLQAQYGILTKPSKEQKSFTLTPVKHEQNNSHA</sequence>
<evidence type="ECO:0000313" key="2">
    <source>
        <dbReference type="EMBL" id="CAH7670157.1"/>
    </source>
</evidence>
<name>A0AAV0AMM6_PHAPC</name>
<keyword evidence="1" id="KW-0472">Membrane</keyword>
<accession>A0AAV0AMM6</accession>
<comment type="caution">
    <text evidence="2">The sequence shown here is derived from an EMBL/GenBank/DDBJ whole genome shotgun (WGS) entry which is preliminary data.</text>
</comment>
<evidence type="ECO:0000313" key="3">
    <source>
        <dbReference type="Proteomes" id="UP001153365"/>
    </source>
</evidence>
<keyword evidence="1" id="KW-0812">Transmembrane</keyword>
<dbReference type="EMBL" id="CALTRL010000952">
    <property type="protein sequence ID" value="CAH7670157.1"/>
    <property type="molecule type" value="Genomic_DNA"/>
</dbReference>
<evidence type="ECO:0000256" key="1">
    <source>
        <dbReference type="SAM" id="Phobius"/>
    </source>
</evidence>
<organism evidence="2 3">
    <name type="scientific">Phakopsora pachyrhizi</name>
    <name type="common">Asian soybean rust disease fungus</name>
    <dbReference type="NCBI Taxonomy" id="170000"/>
    <lineage>
        <taxon>Eukaryota</taxon>
        <taxon>Fungi</taxon>
        <taxon>Dikarya</taxon>
        <taxon>Basidiomycota</taxon>
        <taxon>Pucciniomycotina</taxon>
        <taxon>Pucciniomycetes</taxon>
        <taxon>Pucciniales</taxon>
        <taxon>Phakopsoraceae</taxon>
        <taxon>Phakopsora</taxon>
    </lineage>
</organism>
<reference evidence="2" key="1">
    <citation type="submission" date="2022-06" db="EMBL/GenBank/DDBJ databases">
        <authorList>
            <consortium name="SYNGENTA / RWTH Aachen University"/>
        </authorList>
    </citation>
    <scope>NUCLEOTIDE SEQUENCE</scope>
</reference>